<dbReference type="PANTHER" id="PTHR36302">
    <property type="entry name" value="BLR7088 PROTEIN"/>
    <property type="match status" value="1"/>
</dbReference>
<name>A0A9W4MJI2_9ACTN</name>
<proteinExistence type="predicted"/>
<dbReference type="PANTHER" id="PTHR36302:SF1">
    <property type="entry name" value="COPPER CHAPERONE PCU(A)C"/>
    <property type="match status" value="1"/>
</dbReference>
<evidence type="ECO:0000313" key="3">
    <source>
        <dbReference type="Proteomes" id="UP001153328"/>
    </source>
</evidence>
<dbReference type="Pfam" id="PF04314">
    <property type="entry name" value="PCuAC"/>
    <property type="match status" value="1"/>
</dbReference>
<evidence type="ECO:0000313" key="2">
    <source>
        <dbReference type="EMBL" id="CAG7651076.1"/>
    </source>
</evidence>
<sequence>MRRRRALLGALGGVVAVAAATGAAAGLAGHGSGSHGPARLSVGAGYIPRPLLTDEAAAYVTVANSGGTDAQLTSVTTPLAAHVTLHTTTGTTMRQVASLTVPAGGRLTLGTGGDHLMLEGLTHMPSVGERITLELHFTHATPATVTVTVPVRPTTYHPKG</sequence>
<reference evidence="2" key="1">
    <citation type="submission" date="2021-06" db="EMBL/GenBank/DDBJ databases">
        <authorList>
            <person name="Arsene-Ploetze F."/>
        </authorList>
    </citation>
    <scope>NUCLEOTIDE SEQUENCE</scope>
    <source>
        <strain evidence="2">SBRY1</strain>
    </source>
</reference>
<dbReference type="SUPFAM" id="SSF110087">
    <property type="entry name" value="DR1885-like metal-binding protein"/>
    <property type="match status" value="1"/>
</dbReference>
<gene>
    <name evidence="2" type="ORF">SBRY_50518</name>
</gene>
<feature type="signal peptide" evidence="1">
    <location>
        <begin position="1"/>
        <end position="25"/>
    </location>
</feature>
<keyword evidence="3" id="KW-1185">Reference proteome</keyword>
<evidence type="ECO:0000256" key="1">
    <source>
        <dbReference type="SAM" id="SignalP"/>
    </source>
</evidence>
<dbReference type="Gene3D" id="2.60.40.1890">
    <property type="entry name" value="PCu(A)C copper chaperone"/>
    <property type="match status" value="1"/>
</dbReference>
<dbReference type="AlphaFoldDB" id="A0A9W4MJI2"/>
<dbReference type="InterPro" id="IPR007410">
    <property type="entry name" value="LpqE-like"/>
</dbReference>
<feature type="chain" id="PRO_5040730770" evidence="1">
    <location>
        <begin position="26"/>
        <end position="160"/>
    </location>
</feature>
<protein>
    <submittedName>
        <fullName evidence="2">Copper metallochaperone, bacterial analog of Cox17 protein</fullName>
    </submittedName>
</protein>
<dbReference type="InterPro" id="IPR036182">
    <property type="entry name" value="PCuAC_sf"/>
</dbReference>
<dbReference type="InterPro" id="IPR006311">
    <property type="entry name" value="TAT_signal"/>
</dbReference>
<dbReference type="PROSITE" id="PS51318">
    <property type="entry name" value="TAT"/>
    <property type="match status" value="1"/>
</dbReference>
<dbReference type="InterPro" id="IPR058248">
    <property type="entry name" value="Lxx211020-like"/>
</dbReference>
<keyword evidence="1" id="KW-0732">Signal</keyword>
<dbReference type="EMBL" id="CAJVAX010000019">
    <property type="protein sequence ID" value="CAG7651076.1"/>
    <property type="molecule type" value="Genomic_DNA"/>
</dbReference>
<dbReference type="RefSeq" id="WP_251513299.1">
    <property type="nucleotide sequence ID" value="NZ_CAJVAX010000019.1"/>
</dbReference>
<accession>A0A9W4MJI2</accession>
<comment type="caution">
    <text evidence="2">The sequence shown here is derived from an EMBL/GenBank/DDBJ whole genome shotgun (WGS) entry which is preliminary data.</text>
</comment>
<dbReference type="Proteomes" id="UP001153328">
    <property type="component" value="Unassembled WGS sequence"/>
</dbReference>
<organism evidence="2 3">
    <name type="scientific">Actinacidiphila bryophytorum</name>
    <dbReference type="NCBI Taxonomy" id="1436133"/>
    <lineage>
        <taxon>Bacteria</taxon>
        <taxon>Bacillati</taxon>
        <taxon>Actinomycetota</taxon>
        <taxon>Actinomycetes</taxon>
        <taxon>Kitasatosporales</taxon>
        <taxon>Streptomycetaceae</taxon>
        <taxon>Actinacidiphila</taxon>
    </lineage>
</organism>